<accession>A0A6A1V3B4</accession>
<sequence length="452" mass="52184">MAFEKGEEPENSLILAIGKEILEKCVGVPLAIRDYHINKSTLVNLWAAQGFIKLSDQDQSFEDVGDEYFLDLLWSSFFQQPQKDEYGDVISCKMHDLMHDLAVSMARSLIKTLDYEKKAINEKTCHLSIDDKFPCVVPNFKVGRMRTILFQFGPTLESDIDLWTKLSTWDSLKFFRLLDVSNRVLSVVPSSIGDLKHLRYLDLSRNSMEKLPDSLTKLQNLQTLRLYGCDSLQELPKDMKNLVNLRHLEIDKCLSLCHMPCGLGQMTNLRTLSEFVWINYEMVEGDEMLLEWLQPHPNLKKLTLEHYHGVTFPNWLFSLINLVDLKLDGCRKLQYLPPLSQLPSLKSLSLLWLEDLDYILDSGNSNMFSASSSSTPFAYWPSLREIYLYSCPKFKGWCRRDGFRPNNHGNINDGATSAPFISSSFRFDDPELPYVDFHAKFPHLQRVIPVQY</sequence>
<dbReference type="InterPro" id="IPR058922">
    <property type="entry name" value="WHD_DRP"/>
</dbReference>
<proteinExistence type="predicted"/>
<name>A0A6A1V3B4_9ROSI</name>
<dbReference type="Pfam" id="PF23598">
    <property type="entry name" value="LRR_14"/>
    <property type="match status" value="1"/>
</dbReference>
<keyword evidence="1" id="KW-0433">Leucine-rich repeat</keyword>
<dbReference type="Gene3D" id="1.10.10.10">
    <property type="entry name" value="Winged helix-like DNA-binding domain superfamily/Winged helix DNA-binding domain"/>
    <property type="match status" value="1"/>
</dbReference>
<evidence type="ECO:0000256" key="1">
    <source>
        <dbReference type="ARBA" id="ARBA00022614"/>
    </source>
</evidence>
<feature type="domain" description="Disease resistance protein winged helix" evidence="4">
    <location>
        <begin position="33"/>
        <end position="102"/>
    </location>
</feature>
<dbReference type="InterPro" id="IPR032675">
    <property type="entry name" value="LRR_dom_sf"/>
</dbReference>
<organism evidence="7 8">
    <name type="scientific">Morella rubra</name>
    <name type="common">Chinese bayberry</name>
    <dbReference type="NCBI Taxonomy" id="262757"/>
    <lineage>
        <taxon>Eukaryota</taxon>
        <taxon>Viridiplantae</taxon>
        <taxon>Streptophyta</taxon>
        <taxon>Embryophyta</taxon>
        <taxon>Tracheophyta</taxon>
        <taxon>Spermatophyta</taxon>
        <taxon>Magnoliopsida</taxon>
        <taxon>eudicotyledons</taxon>
        <taxon>Gunneridae</taxon>
        <taxon>Pentapetalae</taxon>
        <taxon>rosids</taxon>
        <taxon>fabids</taxon>
        <taxon>Fagales</taxon>
        <taxon>Myricaceae</taxon>
        <taxon>Morella</taxon>
    </lineage>
</organism>
<gene>
    <name evidence="7" type="ORF">CJ030_MR7G025651</name>
</gene>
<keyword evidence="2" id="KW-0677">Repeat</keyword>
<dbReference type="InterPro" id="IPR001611">
    <property type="entry name" value="Leu-rich_rpt"/>
</dbReference>
<feature type="domain" description="Disease resistance R13L4/SHOC-2-like LRR" evidence="5">
    <location>
        <begin position="157"/>
        <end position="277"/>
    </location>
</feature>
<dbReference type="Gene3D" id="3.80.10.10">
    <property type="entry name" value="Ribonuclease Inhibitor"/>
    <property type="match status" value="1"/>
</dbReference>
<reference evidence="7 8" key="1">
    <citation type="journal article" date="2019" name="Plant Biotechnol. J.">
        <title>The red bayberry genome and genetic basis of sex determination.</title>
        <authorList>
            <person name="Jia H.M."/>
            <person name="Jia H.J."/>
            <person name="Cai Q.L."/>
            <person name="Wang Y."/>
            <person name="Zhao H.B."/>
            <person name="Yang W.F."/>
            <person name="Wang G.Y."/>
            <person name="Li Y.H."/>
            <person name="Zhan D.L."/>
            <person name="Shen Y.T."/>
            <person name="Niu Q.F."/>
            <person name="Chang L."/>
            <person name="Qiu J."/>
            <person name="Zhao L."/>
            <person name="Xie H.B."/>
            <person name="Fu W.Y."/>
            <person name="Jin J."/>
            <person name="Li X.W."/>
            <person name="Jiao Y."/>
            <person name="Zhou C.C."/>
            <person name="Tu T."/>
            <person name="Chai C.Y."/>
            <person name="Gao J.L."/>
            <person name="Fan L.J."/>
            <person name="van de Weg E."/>
            <person name="Wang J.Y."/>
            <person name="Gao Z.S."/>
        </authorList>
    </citation>
    <scope>NUCLEOTIDE SEQUENCE [LARGE SCALE GENOMIC DNA]</scope>
    <source>
        <tissue evidence="7">Leaves</tissue>
    </source>
</reference>
<feature type="domain" description="R13L1/DRL21-like LRR repeat region" evidence="6">
    <location>
        <begin position="279"/>
        <end position="350"/>
    </location>
</feature>
<dbReference type="SUPFAM" id="SSF52058">
    <property type="entry name" value="L domain-like"/>
    <property type="match status" value="1"/>
</dbReference>
<evidence type="ECO:0000259" key="5">
    <source>
        <dbReference type="Pfam" id="PF23598"/>
    </source>
</evidence>
<keyword evidence="8" id="KW-1185">Reference proteome</keyword>
<dbReference type="AlphaFoldDB" id="A0A6A1V3B4"/>
<keyword evidence="3" id="KW-0611">Plant defense</keyword>
<evidence type="ECO:0000256" key="2">
    <source>
        <dbReference type="ARBA" id="ARBA00022737"/>
    </source>
</evidence>
<dbReference type="PANTHER" id="PTHR36766:SF38">
    <property type="entry name" value="DISEASE RESISTANCE PROTEIN RGA3"/>
    <property type="match status" value="1"/>
</dbReference>
<dbReference type="GO" id="GO:0006952">
    <property type="term" value="P:defense response"/>
    <property type="evidence" value="ECO:0007669"/>
    <property type="project" value="UniProtKB-KW"/>
</dbReference>
<comment type="caution">
    <text evidence="7">The sequence shown here is derived from an EMBL/GenBank/DDBJ whole genome shotgun (WGS) entry which is preliminary data.</text>
</comment>
<evidence type="ECO:0000259" key="4">
    <source>
        <dbReference type="Pfam" id="PF23559"/>
    </source>
</evidence>
<protein>
    <submittedName>
        <fullName evidence="7">Disease resistance protein RGA2</fullName>
    </submittedName>
</protein>
<dbReference type="InterPro" id="IPR036388">
    <property type="entry name" value="WH-like_DNA-bd_sf"/>
</dbReference>
<dbReference type="InterPro" id="IPR055414">
    <property type="entry name" value="LRR_R13L4/SHOC2-like"/>
</dbReference>
<dbReference type="InterPro" id="IPR056789">
    <property type="entry name" value="LRR_R13L1-DRL21"/>
</dbReference>
<evidence type="ECO:0000256" key="3">
    <source>
        <dbReference type="ARBA" id="ARBA00022821"/>
    </source>
</evidence>
<dbReference type="EMBL" id="RXIC02000025">
    <property type="protein sequence ID" value="KAB1206347.1"/>
    <property type="molecule type" value="Genomic_DNA"/>
</dbReference>
<dbReference type="Proteomes" id="UP000516437">
    <property type="component" value="Chromosome 7"/>
</dbReference>
<dbReference type="Pfam" id="PF23559">
    <property type="entry name" value="WHD_DRP"/>
    <property type="match status" value="1"/>
</dbReference>
<evidence type="ECO:0000313" key="7">
    <source>
        <dbReference type="EMBL" id="KAB1206347.1"/>
    </source>
</evidence>
<dbReference type="Pfam" id="PF25019">
    <property type="entry name" value="LRR_R13L1-DRL21"/>
    <property type="match status" value="1"/>
</dbReference>
<dbReference type="OrthoDB" id="5279713at2759"/>
<dbReference type="PANTHER" id="PTHR36766">
    <property type="entry name" value="PLANT BROAD-SPECTRUM MILDEW RESISTANCE PROTEIN RPW8"/>
    <property type="match status" value="1"/>
</dbReference>
<evidence type="ECO:0000313" key="8">
    <source>
        <dbReference type="Proteomes" id="UP000516437"/>
    </source>
</evidence>
<dbReference type="PROSITE" id="PS51450">
    <property type="entry name" value="LRR"/>
    <property type="match status" value="1"/>
</dbReference>
<evidence type="ECO:0000259" key="6">
    <source>
        <dbReference type="Pfam" id="PF25019"/>
    </source>
</evidence>